<keyword evidence="3 10" id="KW-0716">Sensory transduction</keyword>
<keyword evidence="7 10" id="KW-0472">Membrane</keyword>
<protein>
    <recommendedName>
        <fullName evidence="10">Odorant receptor</fullName>
    </recommendedName>
</protein>
<sequence>MFDPGTKRYRGKNVYHIAMTFIVLYLSVIATMMNVSGIYYWKDNMPISIDYFWKAETWLFVFYKMWIVVYRSTDIWDCLSITWYGFTSFGHRNTCTLNRWRERSVRFTTAVTVMYLSSAVFYVAGTLAFRKDMIPVKNHDGSVGNYHQNVMNFYFVASDLTYNAHYYKFFFVETVTVVILSMLFIIFDVLLVTLCFATCCQMQMVSCAFESFGHDKPFRDDPRLFHHRSPIDEYDCSDYTDERKNVFKERVLMYCDELKTMVLDHQAVMKKYENILCLFELAMLLQIFVSSITLIILWFIFIMKVIIFGLKLFQSFSNDDRFAVSDIIVKKMIFLIPSLSYQIFLECYLFGLLHNQKDSVIFALYSSNWTEMCMRFE</sequence>
<gene>
    <name evidence="11" type="ORF">FWK35_00028962</name>
</gene>
<keyword evidence="4 10" id="KW-0812">Transmembrane</keyword>
<reference evidence="11 12" key="1">
    <citation type="submission" date="2019-08" db="EMBL/GenBank/DDBJ databases">
        <title>Whole genome of Aphis craccivora.</title>
        <authorList>
            <person name="Voronova N.V."/>
            <person name="Shulinski R.S."/>
            <person name="Bandarenka Y.V."/>
            <person name="Zhorov D.G."/>
            <person name="Warner D."/>
        </authorList>
    </citation>
    <scope>NUCLEOTIDE SEQUENCE [LARGE SCALE GENOMIC DNA]</scope>
    <source>
        <strain evidence="11">180601</strain>
        <tissue evidence="11">Whole Body</tissue>
    </source>
</reference>
<keyword evidence="5 10" id="KW-0552">Olfaction</keyword>
<feature type="transmembrane region" description="Helical" evidence="10">
    <location>
        <begin position="295"/>
        <end position="313"/>
    </location>
</feature>
<dbReference type="PANTHER" id="PTHR21137:SF35">
    <property type="entry name" value="ODORANT RECEPTOR 19A-RELATED"/>
    <property type="match status" value="1"/>
</dbReference>
<feature type="transmembrane region" description="Helical" evidence="10">
    <location>
        <begin position="107"/>
        <end position="129"/>
    </location>
</feature>
<dbReference type="PANTHER" id="PTHR21137">
    <property type="entry name" value="ODORANT RECEPTOR"/>
    <property type="match status" value="1"/>
</dbReference>
<evidence type="ECO:0000256" key="2">
    <source>
        <dbReference type="ARBA" id="ARBA00022475"/>
    </source>
</evidence>
<keyword evidence="9 10" id="KW-0807">Transducer</keyword>
<organism evidence="11 12">
    <name type="scientific">Aphis craccivora</name>
    <name type="common">Cowpea aphid</name>
    <dbReference type="NCBI Taxonomy" id="307492"/>
    <lineage>
        <taxon>Eukaryota</taxon>
        <taxon>Metazoa</taxon>
        <taxon>Ecdysozoa</taxon>
        <taxon>Arthropoda</taxon>
        <taxon>Hexapoda</taxon>
        <taxon>Insecta</taxon>
        <taxon>Pterygota</taxon>
        <taxon>Neoptera</taxon>
        <taxon>Paraneoptera</taxon>
        <taxon>Hemiptera</taxon>
        <taxon>Sternorrhyncha</taxon>
        <taxon>Aphidomorpha</taxon>
        <taxon>Aphidoidea</taxon>
        <taxon>Aphididae</taxon>
        <taxon>Aphidini</taxon>
        <taxon>Aphis</taxon>
        <taxon>Aphis</taxon>
    </lineage>
</organism>
<dbReference type="EMBL" id="VUJU01003837">
    <property type="protein sequence ID" value="KAF0756509.1"/>
    <property type="molecule type" value="Genomic_DNA"/>
</dbReference>
<evidence type="ECO:0000256" key="8">
    <source>
        <dbReference type="ARBA" id="ARBA00023170"/>
    </source>
</evidence>
<evidence type="ECO:0000256" key="9">
    <source>
        <dbReference type="ARBA" id="ARBA00023224"/>
    </source>
</evidence>
<evidence type="ECO:0000313" key="12">
    <source>
        <dbReference type="Proteomes" id="UP000478052"/>
    </source>
</evidence>
<evidence type="ECO:0000256" key="1">
    <source>
        <dbReference type="ARBA" id="ARBA00004651"/>
    </source>
</evidence>
<dbReference type="GO" id="GO:0005886">
    <property type="term" value="C:plasma membrane"/>
    <property type="evidence" value="ECO:0007669"/>
    <property type="project" value="UniProtKB-SubCell"/>
</dbReference>
<evidence type="ECO:0000256" key="3">
    <source>
        <dbReference type="ARBA" id="ARBA00022606"/>
    </source>
</evidence>
<name>A0A6G0YIQ7_APHCR</name>
<proteinExistence type="inferred from homology"/>
<dbReference type="Pfam" id="PF02949">
    <property type="entry name" value="7tm_6"/>
    <property type="match status" value="1"/>
</dbReference>
<evidence type="ECO:0000256" key="6">
    <source>
        <dbReference type="ARBA" id="ARBA00022989"/>
    </source>
</evidence>
<dbReference type="Proteomes" id="UP000478052">
    <property type="component" value="Unassembled WGS sequence"/>
</dbReference>
<evidence type="ECO:0000256" key="10">
    <source>
        <dbReference type="RuleBase" id="RU351113"/>
    </source>
</evidence>
<keyword evidence="12" id="KW-1185">Reference proteome</keyword>
<dbReference type="GO" id="GO:0005549">
    <property type="term" value="F:odorant binding"/>
    <property type="evidence" value="ECO:0007669"/>
    <property type="project" value="InterPro"/>
</dbReference>
<feature type="transmembrane region" description="Helical" evidence="10">
    <location>
        <begin position="169"/>
        <end position="196"/>
    </location>
</feature>
<comment type="caution">
    <text evidence="10">Lacks conserved residue(s) required for the propagation of feature annotation.</text>
</comment>
<dbReference type="GO" id="GO:0004984">
    <property type="term" value="F:olfactory receptor activity"/>
    <property type="evidence" value="ECO:0007669"/>
    <property type="project" value="InterPro"/>
</dbReference>
<dbReference type="GO" id="GO:0007165">
    <property type="term" value="P:signal transduction"/>
    <property type="evidence" value="ECO:0007669"/>
    <property type="project" value="UniProtKB-KW"/>
</dbReference>
<keyword evidence="6 10" id="KW-1133">Transmembrane helix</keyword>
<keyword evidence="8 10" id="KW-0675">Receptor</keyword>
<accession>A0A6G0YIQ7</accession>
<feature type="transmembrane region" description="Helical" evidence="10">
    <location>
        <begin position="61"/>
        <end position="86"/>
    </location>
</feature>
<feature type="transmembrane region" description="Helical" evidence="10">
    <location>
        <begin position="333"/>
        <end position="353"/>
    </location>
</feature>
<evidence type="ECO:0000256" key="7">
    <source>
        <dbReference type="ARBA" id="ARBA00023136"/>
    </source>
</evidence>
<comment type="similarity">
    <text evidence="10">Belongs to the insect chemoreceptor superfamily. Heteromeric odorant receptor channel (TC 1.A.69) family.</text>
</comment>
<keyword evidence="2" id="KW-1003">Cell membrane</keyword>
<evidence type="ECO:0000256" key="4">
    <source>
        <dbReference type="ARBA" id="ARBA00022692"/>
    </source>
</evidence>
<dbReference type="InterPro" id="IPR004117">
    <property type="entry name" value="7tm6_olfct_rcpt"/>
</dbReference>
<dbReference type="OrthoDB" id="7548151at2759"/>
<dbReference type="AlphaFoldDB" id="A0A6G0YIQ7"/>
<comment type="caution">
    <text evidence="11">The sequence shown here is derived from an EMBL/GenBank/DDBJ whole genome shotgun (WGS) entry which is preliminary data.</text>
</comment>
<evidence type="ECO:0000256" key="5">
    <source>
        <dbReference type="ARBA" id="ARBA00022725"/>
    </source>
</evidence>
<comment type="subcellular location">
    <subcellularLocation>
        <location evidence="1 10">Cell membrane</location>
        <topology evidence="1 10">Multi-pass membrane protein</topology>
    </subcellularLocation>
</comment>
<evidence type="ECO:0000313" key="11">
    <source>
        <dbReference type="EMBL" id="KAF0756509.1"/>
    </source>
</evidence>
<feature type="transmembrane region" description="Helical" evidence="10">
    <location>
        <begin position="21"/>
        <end position="41"/>
    </location>
</feature>